<comment type="caution">
    <text evidence="1">The sequence shown here is derived from an EMBL/GenBank/DDBJ whole genome shotgun (WGS) entry which is preliminary data.</text>
</comment>
<evidence type="ECO:0000313" key="2">
    <source>
        <dbReference type="Proteomes" id="UP000587070"/>
    </source>
</evidence>
<name>A0A840G4A3_RHOTE</name>
<dbReference type="AlphaFoldDB" id="A0A840G4A3"/>
<organism evidence="1 2">
    <name type="scientific">Rhodocyclus tenuis</name>
    <name type="common">Rhodospirillum tenue</name>
    <dbReference type="NCBI Taxonomy" id="1066"/>
    <lineage>
        <taxon>Bacteria</taxon>
        <taxon>Pseudomonadati</taxon>
        <taxon>Pseudomonadota</taxon>
        <taxon>Betaproteobacteria</taxon>
        <taxon>Rhodocyclales</taxon>
        <taxon>Rhodocyclaceae</taxon>
        <taxon>Rhodocyclus</taxon>
    </lineage>
</organism>
<accession>A0A840G4A3</accession>
<gene>
    <name evidence="1" type="ORF">GGD90_001594</name>
</gene>
<evidence type="ECO:0008006" key="3">
    <source>
        <dbReference type="Google" id="ProtNLM"/>
    </source>
</evidence>
<dbReference type="RefSeq" id="WP_153116003.1">
    <property type="nucleotide sequence ID" value="NZ_JACIGE010000005.1"/>
</dbReference>
<evidence type="ECO:0000313" key="1">
    <source>
        <dbReference type="EMBL" id="MBB4247223.1"/>
    </source>
</evidence>
<reference evidence="1 2" key="1">
    <citation type="submission" date="2020-08" db="EMBL/GenBank/DDBJ databases">
        <title>Genome sequencing of Purple Non-Sulfur Bacteria from various extreme environments.</title>
        <authorList>
            <person name="Mayer M."/>
        </authorList>
    </citation>
    <scope>NUCLEOTIDE SEQUENCE [LARGE SCALE GENOMIC DNA]</scope>
    <source>
        <strain evidence="1 2">2761</strain>
    </source>
</reference>
<keyword evidence="2" id="KW-1185">Reference proteome</keyword>
<protein>
    <recommendedName>
        <fullName evidence="3">DUF2325 domain-containing protein</fullName>
    </recommendedName>
</protein>
<dbReference type="OrthoDB" id="8592530at2"/>
<dbReference type="EMBL" id="JACIGE010000005">
    <property type="protein sequence ID" value="MBB4247223.1"/>
    <property type="molecule type" value="Genomic_DNA"/>
</dbReference>
<dbReference type="Proteomes" id="UP000587070">
    <property type="component" value="Unassembled WGS sequence"/>
</dbReference>
<proteinExistence type="predicted"/>
<sequence>MSVLIVGGDRVEAIRQALIKMTSDSGSLRVEHWPGRKAADARRSVSPGTRAIVFVCRHLSHPLMLNVRRQADSLGVPVVYCRRTAPGWQAELEGLRGRLFS</sequence>